<organism evidence="2 3">
    <name type="scientific">Marivirga atlantica</name>
    <dbReference type="NCBI Taxonomy" id="1548457"/>
    <lineage>
        <taxon>Bacteria</taxon>
        <taxon>Pseudomonadati</taxon>
        <taxon>Bacteroidota</taxon>
        <taxon>Cytophagia</taxon>
        <taxon>Cytophagales</taxon>
        <taxon>Marivirgaceae</taxon>
        <taxon>Marivirga</taxon>
    </lineage>
</organism>
<dbReference type="EMBL" id="JAERQG010000001">
    <property type="protein sequence ID" value="MBL0764872.1"/>
    <property type="molecule type" value="Genomic_DNA"/>
</dbReference>
<dbReference type="Proteomes" id="UP000642920">
    <property type="component" value="Unassembled WGS sequence"/>
</dbReference>
<keyword evidence="3" id="KW-1185">Reference proteome</keyword>
<comment type="caution">
    <text evidence="2">The sequence shown here is derived from an EMBL/GenBank/DDBJ whole genome shotgun (WGS) entry which is preliminary data.</text>
</comment>
<evidence type="ECO:0008006" key="4">
    <source>
        <dbReference type="Google" id="ProtNLM"/>
    </source>
</evidence>
<gene>
    <name evidence="2" type="ORF">JKP34_06395</name>
</gene>
<evidence type="ECO:0000313" key="2">
    <source>
        <dbReference type="EMBL" id="MBL0764872.1"/>
    </source>
</evidence>
<proteinExistence type="predicted"/>
<dbReference type="AlphaFoldDB" id="A0A937A704"/>
<name>A0A937A704_9BACT</name>
<sequence length="310" mass="34086">MKSIVKLLFIGFMLFSVSANAQSYVFKVLANKGDNSYKSGGSEWSPLKTGQSLNSGDELKLSDEAYIGLMHNTGKTLEVKTAGTHSVSSLASSLKNKNSSVASKYADFVINKMTDSGDGSDYRKSLGATGAVDRALASGATINIMAHSSTDIINSEVVIRWNKPQQEGEVEDLTYELIFSNLFDDVIKTAETGKTSYMLNMAEEPFASLDNKFVKVKVTVKGNDLTSDEYAITTKPEDESYELKKTLAELRGEVEESTALDNIVLAAFYEEHDLLLDALTAYERAINIAPDVEMYQQAYTDFLIRNNFSK</sequence>
<evidence type="ECO:0000256" key="1">
    <source>
        <dbReference type="SAM" id="SignalP"/>
    </source>
</evidence>
<protein>
    <recommendedName>
        <fullName evidence="4">Tetratricopeptide repeat-containing protein</fullName>
    </recommendedName>
</protein>
<feature type="signal peptide" evidence="1">
    <location>
        <begin position="1"/>
        <end position="21"/>
    </location>
</feature>
<reference evidence="2" key="1">
    <citation type="submission" date="2021-01" db="EMBL/GenBank/DDBJ databases">
        <title>Marivirga sp. nov., isolated from intertidal surface sediments.</title>
        <authorList>
            <person name="Zhang M."/>
        </authorList>
    </citation>
    <scope>NUCLEOTIDE SEQUENCE</scope>
    <source>
        <strain evidence="2">SM1354</strain>
    </source>
</reference>
<evidence type="ECO:0000313" key="3">
    <source>
        <dbReference type="Proteomes" id="UP000642920"/>
    </source>
</evidence>
<feature type="chain" id="PRO_5036783442" description="Tetratricopeptide repeat-containing protein" evidence="1">
    <location>
        <begin position="22"/>
        <end position="310"/>
    </location>
</feature>
<keyword evidence="1" id="KW-0732">Signal</keyword>
<dbReference type="RefSeq" id="WP_201918858.1">
    <property type="nucleotide sequence ID" value="NZ_JAERQG010000001.1"/>
</dbReference>
<accession>A0A937A704</accession>